<sequence length="111" mass="12654">MYPAAQSIVLVKCTSRRTRHERRSVVKNSTNIHVLPFQLALPFMGNLPGVPFQIRDFVFWWEWNVVSYSYVTAFSRMGDGTVIARVKRYGYYVSQLGAIVLLPTAALNSLL</sequence>
<dbReference type="Proteomes" id="UP000054166">
    <property type="component" value="Unassembled WGS sequence"/>
</dbReference>
<dbReference type="InParanoid" id="A0A0C3CED2"/>
<reference evidence="2" key="2">
    <citation type="submission" date="2015-01" db="EMBL/GenBank/DDBJ databases">
        <title>Evolutionary Origins and Diversification of the Mycorrhizal Mutualists.</title>
        <authorList>
            <consortium name="DOE Joint Genome Institute"/>
            <consortium name="Mycorrhizal Genomics Consortium"/>
            <person name="Kohler A."/>
            <person name="Kuo A."/>
            <person name="Nagy L.G."/>
            <person name="Floudas D."/>
            <person name="Copeland A."/>
            <person name="Barry K.W."/>
            <person name="Cichocki N."/>
            <person name="Veneault-Fourrey C."/>
            <person name="LaButti K."/>
            <person name="Lindquist E.A."/>
            <person name="Lipzen A."/>
            <person name="Lundell T."/>
            <person name="Morin E."/>
            <person name="Murat C."/>
            <person name="Riley R."/>
            <person name="Ohm R."/>
            <person name="Sun H."/>
            <person name="Tunlid A."/>
            <person name="Henrissat B."/>
            <person name="Grigoriev I.V."/>
            <person name="Hibbett D.S."/>
            <person name="Martin F."/>
        </authorList>
    </citation>
    <scope>NUCLEOTIDE SEQUENCE [LARGE SCALE GENOMIC DNA]</scope>
    <source>
        <strain evidence="2">F 1598</strain>
    </source>
</reference>
<reference evidence="1 2" key="1">
    <citation type="submission" date="2014-04" db="EMBL/GenBank/DDBJ databases">
        <authorList>
            <consortium name="DOE Joint Genome Institute"/>
            <person name="Kuo A."/>
            <person name="Tarkka M."/>
            <person name="Buscot F."/>
            <person name="Kohler A."/>
            <person name="Nagy L.G."/>
            <person name="Floudas D."/>
            <person name="Copeland A."/>
            <person name="Barry K.W."/>
            <person name="Cichocki N."/>
            <person name="Veneault-Fourrey C."/>
            <person name="LaButti K."/>
            <person name="Lindquist E.A."/>
            <person name="Lipzen A."/>
            <person name="Lundell T."/>
            <person name="Morin E."/>
            <person name="Murat C."/>
            <person name="Sun H."/>
            <person name="Tunlid A."/>
            <person name="Henrissat B."/>
            <person name="Grigoriev I.V."/>
            <person name="Hibbett D.S."/>
            <person name="Martin F."/>
            <person name="Nordberg H.P."/>
            <person name="Cantor M.N."/>
            <person name="Hua S.X."/>
        </authorList>
    </citation>
    <scope>NUCLEOTIDE SEQUENCE [LARGE SCALE GENOMIC DNA]</scope>
    <source>
        <strain evidence="1 2">F 1598</strain>
    </source>
</reference>
<gene>
    <name evidence="1" type="ORF">PILCRDRAFT_3136</name>
</gene>
<evidence type="ECO:0000313" key="2">
    <source>
        <dbReference type="Proteomes" id="UP000054166"/>
    </source>
</evidence>
<dbReference type="HOGENOM" id="CLU_2386941_0_0_1"/>
<name>A0A0C3CED2_PILCF</name>
<dbReference type="EMBL" id="KN832977">
    <property type="protein sequence ID" value="KIM88082.1"/>
    <property type="molecule type" value="Genomic_DNA"/>
</dbReference>
<keyword evidence="2" id="KW-1185">Reference proteome</keyword>
<dbReference type="AlphaFoldDB" id="A0A0C3CED2"/>
<protein>
    <submittedName>
        <fullName evidence="1">Uncharacterized protein</fullName>
    </submittedName>
</protein>
<organism evidence="1 2">
    <name type="scientific">Piloderma croceum (strain F 1598)</name>
    <dbReference type="NCBI Taxonomy" id="765440"/>
    <lineage>
        <taxon>Eukaryota</taxon>
        <taxon>Fungi</taxon>
        <taxon>Dikarya</taxon>
        <taxon>Basidiomycota</taxon>
        <taxon>Agaricomycotina</taxon>
        <taxon>Agaricomycetes</taxon>
        <taxon>Agaricomycetidae</taxon>
        <taxon>Atheliales</taxon>
        <taxon>Atheliaceae</taxon>
        <taxon>Piloderma</taxon>
    </lineage>
</organism>
<accession>A0A0C3CED2</accession>
<evidence type="ECO:0000313" key="1">
    <source>
        <dbReference type="EMBL" id="KIM88082.1"/>
    </source>
</evidence>
<proteinExistence type="predicted"/>